<accession>A0A7W9C966</accession>
<dbReference type="AlphaFoldDB" id="A0A7W9C966"/>
<sequence>MDATAGGWGEDGDGDWGAEGMAEPGAERAWDDEPLNDRPLYDGRRVRDPYQRGGGYSRISEDRWDAIQRAYAAGEPGASVCRRFGLARSTLYARARDEGWLRQDQDQTEPLDHGFEAGEADAPVDLEAETAAGLCDYGLLAGHARVRMQRAILAGRGVEAGRWMRLHAQLTAMAQAEEAAKAEAEAQTLSPPSAEAAPAPKPPAPKRRSGPKPLSDCDRFEVLERQMKALTDLERSFAGLDLSNPVYRRLLEKAVKAVVLMGPDPVDPAPDTSDQPDTSDTSDSVFSTPVPS</sequence>
<feature type="compositionally biased region" description="Low complexity" evidence="1">
    <location>
        <begin position="185"/>
        <end position="198"/>
    </location>
</feature>
<reference evidence="2 3" key="1">
    <citation type="submission" date="2020-08" db="EMBL/GenBank/DDBJ databases">
        <title>Genomic Encyclopedia of Type Strains, Phase IV (KMG-IV): sequencing the most valuable type-strain genomes for metagenomic binning, comparative biology and taxonomic classification.</title>
        <authorList>
            <person name="Goeker M."/>
        </authorList>
    </citation>
    <scope>NUCLEOTIDE SEQUENCE [LARGE SCALE GENOMIC DNA]</scope>
    <source>
        <strain evidence="2 3">DSM 4731</strain>
    </source>
</reference>
<dbReference type="EMBL" id="JACHOQ010000014">
    <property type="protein sequence ID" value="MBB5741375.1"/>
    <property type="molecule type" value="Genomic_DNA"/>
</dbReference>
<protein>
    <submittedName>
        <fullName evidence="2">Uncharacterized protein</fullName>
    </submittedName>
</protein>
<proteinExistence type="predicted"/>
<gene>
    <name evidence="2" type="ORF">GGQ93_003116</name>
</gene>
<feature type="compositionally biased region" description="Basic and acidic residues" evidence="1">
    <location>
        <begin position="25"/>
        <end position="50"/>
    </location>
</feature>
<organism evidence="2 3">
    <name type="scientific">Brevundimonas aurantiaca</name>
    <dbReference type="NCBI Taxonomy" id="74316"/>
    <lineage>
        <taxon>Bacteria</taxon>
        <taxon>Pseudomonadati</taxon>
        <taxon>Pseudomonadota</taxon>
        <taxon>Alphaproteobacteria</taxon>
        <taxon>Caulobacterales</taxon>
        <taxon>Caulobacteraceae</taxon>
        <taxon>Brevundimonas</taxon>
    </lineage>
</organism>
<dbReference type="Proteomes" id="UP000527324">
    <property type="component" value="Unassembled WGS sequence"/>
</dbReference>
<dbReference type="RefSeq" id="WP_183218259.1">
    <property type="nucleotide sequence ID" value="NZ_JACHOQ010000014.1"/>
</dbReference>
<evidence type="ECO:0000313" key="2">
    <source>
        <dbReference type="EMBL" id="MBB5741375.1"/>
    </source>
</evidence>
<keyword evidence="3" id="KW-1185">Reference proteome</keyword>
<feature type="compositionally biased region" description="Low complexity" evidence="1">
    <location>
        <begin position="269"/>
        <end position="292"/>
    </location>
</feature>
<evidence type="ECO:0000313" key="3">
    <source>
        <dbReference type="Proteomes" id="UP000527324"/>
    </source>
</evidence>
<feature type="region of interest" description="Disordered" evidence="1">
    <location>
        <begin position="177"/>
        <end position="217"/>
    </location>
</feature>
<feature type="region of interest" description="Disordered" evidence="1">
    <location>
        <begin position="1"/>
        <end position="54"/>
    </location>
</feature>
<name>A0A7W9C966_9CAUL</name>
<feature type="region of interest" description="Disordered" evidence="1">
    <location>
        <begin position="262"/>
        <end position="292"/>
    </location>
</feature>
<evidence type="ECO:0000256" key="1">
    <source>
        <dbReference type="SAM" id="MobiDB-lite"/>
    </source>
</evidence>
<comment type="caution">
    <text evidence="2">The sequence shown here is derived from an EMBL/GenBank/DDBJ whole genome shotgun (WGS) entry which is preliminary data.</text>
</comment>